<evidence type="ECO:0000256" key="4">
    <source>
        <dbReference type="SAM" id="SignalP"/>
    </source>
</evidence>
<keyword evidence="2 3" id="KW-0802">TPR repeat</keyword>
<dbReference type="InterPro" id="IPR019734">
    <property type="entry name" value="TPR_rpt"/>
</dbReference>
<keyword evidence="6" id="KW-1185">Reference proteome</keyword>
<evidence type="ECO:0000256" key="2">
    <source>
        <dbReference type="ARBA" id="ARBA00022803"/>
    </source>
</evidence>
<proteinExistence type="predicted"/>
<dbReference type="SUPFAM" id="SSF48452">
    <property type="entry name" value="TPR-like"/>
    <property type="match status" value="1"/>
</dbReference>
<keyword evidence="1" id="KW-0677">Repeat</keyword>
<organism evidence="5 6">
    <name type="scientific">Umboniibacter marinipuniceus</name>
    <dbReference type="NCBI Taxonomy" id="569599"/>
    <lineage>
        <taxon>Bacteria</taxon>
        <taxon>Pseudomonadati</taxon>
        <taxon>Pseudomonadota</taxon>
        <taxon>Gammaproteobacteria</taxon>
        <taxon>Cellvibrionales</taxon>
        <taxon>Cellvibrionaceae</taxon>
        <taxon>Umboniibacter</taxon>
    </lineage>
</organism>
<dbReference type="OrthoDB" id="129043at2"/>
<dbReference type="Proteomes" id="UP000267187">
    <property type="component" value="Unassembled WGS sequence"/>
</dbReference>
<feature type="signal peptide" evidence="4">
    <location>
        <begin position="1"/>
        <end position="22"/>
    </location>
</feature>
<protein>
    <submittedName>
        <fullName evidence="5">Type IV pilus biogenesis/stability protein PilW</fullName>
    </submittedName>
</protein>
<feature type="chain" id="PRO_5018260307" evidence="4">
    <location>
        <begin position="23"/>
        <end position="261"/>
    </location>
</feature>
<comment type="caution">
    <text evidence="5">The sequence shown here is derived from an EMBL/GenBank/DDBJ whole genome shotgun (WGS) entry which is preliminary data.</text>
</comment>
<dbReference type="PANTHER" id="PTHR45586:SF1">
    <property type="entry name" value="LIPOPOLYSACCHARIDE ASSEMBLY PROTEIN B"/>
    <property type="match status" value="1"/>
</dbReference>
<dbReference type="PROSITE" id="PS50005">
    <property type="entry name" value="TPR"/>
    <property type="match status" value="2"/>
</dbReference>
<accession>A0A3M0AAH9</accession>
<feature type="repeat" description="TPR" evidence="3">
    <location>
        <begin position="78"/>
        <end position="111"/>
    </location>
</feature>
<gene>
    <name evidence="5" type="ORF">DFR27_1835</name>
</gene>
<dbReference type="PROSITE" id="PS51257">
    <property type="entry name" value="PROKAR_LIPOPROTEIN"/>
    <property type="match status" value="1"/>
</dbReference>
<dbReference type="PROSITE" id="PS50293">
    <property type="entry name" value="TPR_REGION"/>
    <property type="match status" value="1"/>
</dbReference>
<evidence type="ECO:0000256" key="1">
    <source>
        <dbReference type="ARBA" id="ARBA00022737"/>
    </source>
</evidence>
<name>A0A3M0AAH9_9GAMM</name>
<evidence type="ECO:0000256" key="3">
    <source>
        <dbReference type="PROSITE-ProRule" id="PRU00339"/>
    </source>
</evidence>
<feature type="repeat" description="TPR" evidence="3">
    <location>
        <begin position="44"/>
        <end position="77"/>
    </location>
</feature>
<evidence type="ECO:0000313" key="6">
    <source>
        <dbReference type="Proteomes" id="UP000267187"/>
    </source>
</evidence>
<evidence type="ECO:0000313" key="5">
    <source>
        <dbReference type="EMBL" id="RMA79395.1"/>
    </source>
</evidence>
<dbReference type="AlphaFoldDB" id="A0A3M0AAH9"/>
<keyword evidence="4" id="KW-0732">Signal</keyword>
<dbReference type="Gene3D" id="1.25.40.10">
    <property type="entry name" value="Tetratricopeptide repeat domain"/>
    <property type="match status" value="1"/>
</dbReference>
<dbReference type="InterPro" id="IPR011990">
    <property type="entry name" value="TPR-like_helical_dom_sf"/>
</dbReference>
<dbReference type="Pfam" id="PF13432">
    <property type="entry name" value="TPR_16"/>
    <property type="match status" value="2"/>
</dbReference>
<dbReference type="EMBL" id="REFJ01000004">
    <property type="protein sequence ID" value="RMA79395.1"/>
    <property type="molecule type" value="Genomic_DNA"/>
</dbReference>
<dbReference type="InterPro" id="IPR051012">
    <property type="entry name" value="CellSynth/LPSAsmb/PSIAsmb"/>
</dbReference>
<sequence>MTKMIKLHQRVTKLLMPLAVVAGLAACTTTTTGDLGERNPNAARDAYIQLGEEYLKVDDRESAKQRFFRAIEIDDDAAGAYTGLAVVYLRSSEYDEAEEYFKKALRADSGYTPAKVQYGVFLLGQSRYREACSQLERATADREWTQRHVALFYYGRCEFKRENYVEAERALLLANRINVRFAASYLELTQVYLAKNELPLAKSTLSEYFRFGAETAEALLVAIKVERAFGNITAERTFAQQLQLRYPYSDEWLAYREMSNQ</sequence>
<reference evidence="5 6" key="1">
    <citation type="submission" date="2018-10" db="EMBL/GenBank/DDBJ databases">
        <title>Genomic Encyclopedia of Type Strains, Phase IV (KMG-IV): sequencing the most valuable type-strain genomes for metagenomic binning, comparative biology and taxonomic classification.</title>
        <authorList>
            <person name="Goeker M."/>
        </authorList>
    </citation>
    <scope>NUCLEOTIDE SEQUENCE [LARGE SCALE GENOMIC DNA]</scope>
    <source>
        <strain evidence="5 6">DSM 25080</strain>
    </source>
</reference>
<dbReference type="RefSeq" id="WP_121877151.1">
    <property type="nucleotide sequence ID" value="NZ_REFJ01000004.1"/>
</dbReference>
<dbReference type="SMART" id="SM00028">
    <property type="entry name" value="TPR"/>
    <property type="match status" value="3"/>
</dbReference>
<dbReference type="PANTHER" id="PTHR45586">
    <property type="entry name" value="TPR REPEAT-CONTAINING PROTEIN PA4667"/>
    <property type="match status" value="1"/>
</dbReference>